<accession>A0ACC3C797</accession>
<proteinExistence type="predicted"/>
<reference evidence="1" key="1">
    <citation type="submission" date="2019-11" db="EMBL/GenBank/DDBJ databases">
        <title>Nori genome reveals adaptations in red seaweeds to the harsh intertidal environment.</title>
        <authorList>
            <person name="Wang D."/>
            <person name="Mao Y."/>
        </authorList>
    </citation>
    <scope>NUCLEOTIDE SEQUENCE</scope>
    <source>
        <tissue evidence="1">Gametophyte</tissue>
    </source>
</reference>
<sequence length="184" mass="19965">MVRAEGGGDRPPLTSTAVSLAGGGRPGDHPVHAAAKRCEPRSGVGCPSCFCTSVAFDDWRVFFVLAAPPVRPPPRAPGLSMEKRRRLRRLRRTGMLGQPWGGGGARPAAASQAAPPAPGRGRRWNVSTAPACTTGDGLCRCAAPRMAPWTPRFVLKVGIKKWHRRPRAFLFSPRCVRCFLPWRH</sequence>
<dbReference type="EMBL" id="CM020619">
    <property type="protein sequence ID" value="KAK1866009.1"/>
    <property type="molecule type" value="Genomic_DNA"/>
</dbReference>
<gene>
    <name evidence="1" type="ORF">I4F81_008530</name>
</gene>
<keyword evidence="2" id="KW-1185">Reference proteome</keyword>
<comment type="caution">
    <text evidence="1">The sequence shown here is derived from an EMBL/GenBank/DDBJ whole genome shotgun (WGS) entry which is preliminary data.</text>
</comment>
<evidence type="ECO:0000313" key="2">
    <source>
        <dbReference type="Proteomes" id="UP000798662"/>
    </source>
</evidence>
<evidence type="ECO:0000313" key="1">
    <source>
        <dbReference type="EMBL" id="KAK1866009.1"/>
    </source>
</evidence>
<dbReference type="Proteomes" id="UP000798662">
    <property type="component" value="Chromosome 2"/>
</dbReference>
<organism evidence="1 2">
    <name type="scientific">Pyropia yezoensis</name>
    <name type="common">Susabi-nori</name>
    <name type="synonym">Porphyra yezoensis</name>
    <dbReference type="NCBI Taxonomy" id="2788"/>
    <lineage>
        <taxon>Eukaryota</taxon>
        <taxon>Rhodophyta</taxon>
        <taxon>Bangiophyceae</taxon>
        <taxon>Bangiales</taxon>
        <taxon>Bangiaceae</taxon>
        <taxon>Pyropia</taxon>
    </lineage>
</organism>
<protein>
    <submittedName>
        <fullName evidence="1">Uncharacterized protein</fullName>
    </submittedName>
</protein>
<name>A0ACC3C797_PYRYE</name>